<keyword evidence="3" id="KW-1185">Reference proteome</keyword>
<evidence type="ECO:0000313" key="3">
    <source>
        <dbReference type="Proteomes" id="UP000566324"/>
    </source>
</evidence>
<keyword evidence="2" id="KW-0378">Hydrolase</keyword>
<dbReference type="PANTHER" id="PTHR38590:SF1">
    <property type="entry name" value="BLL0828 PROTEIN"/>
    <property type="match status" value="1"/>
</dbReference>
<dbReference type="SUPFAM" id="SSF52980">
    <property type="entry name" value="Restriction endonuclease-like"/>
    <property type="match status" value="1"/>
</dbReference>
<evidence type="ECO:0000259" key="1">
    <source>
        <dbReference type="Pfam" id="PF04480"/>
    </source>
</evidence>
<dbReference type="Proteomes" id="UP000566324">
    <property type="component" value="Unassembled WGS sequence"/>
</dbReference>
<accession>A0A7W7B1W3</accession>
<feature type="domain" description="DUF559" evidence="1">
    <location>
        <begin position="15"/>
        <end position="112"/>
    </location>
</feature>
<keyword evidence="2" id="KW-0540">Nuclease</keyword>
<dbReference type="RefSeq" id="WP_341534190.1">
    <property type="nucleotide sequence ID" value="NZ_JACHNZ010000022.1"/>
</dbReference>
<dbReference type="Gene3D" id="3.40.960.10">
    <property type="entry name" value="VSR Endonuclease"/>
    <property type="match status" value="1"/>
</dbReference>
<dbReference type="AlphaFoldDB" id="A0A7W7B1W3"/>
<dbReference type="InterPro" id="IPR047216">
    <property type="entry name" value="Endonuclease_DUF559_bact"/>
</dbReference>
<dbReference type="EMBL" id="JACHNZ010000022">
    <property type="protein sequence ID" value="MBB4632471.1"/>
    <property type="molecule type" value="Genomic_DNA"/>
</dbReference>
<comment type="caution">
    <text evidence="2">The sequence shown here is derived from an EMBL/GenBank/DDBJ whole genome shotgun (WGS) entry which is preliminary data.</text>
</comment>
<proteinExistence type="predicted"/>
<name>A0A7W7B1W3_9SPHN</name>
<dbReference type="PANTHER" id="PTHR38590">
    <property type="entry name" value="BLL0828 PROTEIN"/>
    <property type="match status" value="1"/>
</dbReference>
<sequence length="122" mass="13926">MGRVKRYPMEGAVPRARRLRREATVFERILWSALRERLPGPKFRRQVPLGPYIVDFASHRARLIVELDGEGHAFRVDADAERSRFLEGEGYRVLRFWNAEVVDNLDGVVDTIGGAATLTDCD</sequence>
<dbReference type="InterPro" id="IPR007569">
    <property type="entry name" value="DUF559"/>
</dbReference>
<reference evidence="2 3" key="1">
    <citation type="submission" date="2020-08" db="EMBL/GenBank/DDBJ databases">
        <title>Genomic Encyclopedia of Type Strains, Phase IV (KMG-IV): sequencing the most valuable type-strain genomes for metagenomic binning, comparative biology and taxonomic classification.</title>
        <authorList>
            <person name="Goeker M."/>
        </authorList>
    </citation>
    <scope>NUCLEOTIDE SEQUENCE [LARGE SCALE GENOMIC DNA]</scope>
    <source>
        <strain evidence="2 3">DSM 17328</strain>
    </source>
</reference>
<gene>
    <name evidence="2" type="ORF">GGQ98_002096</name>
</gene>
<protein>
    <submittedName>
        <fullName evidence="2">Very-short-patch-repair endonuclease</fullName>
    </submittedName>
</protein>
<dbReference type="GO" id="GO:0004519">
    <property type="term" value="F:endonuclease activity"/>
    <property type="evidence" value="ECO:0007669"/>
    <property type="project" value="UniProtKB-KW"/>
</dbReference>
<organism evidence="2 3">
    <name type="scientific">Sphingosinicella soli</name>
    <dbReference type="NCBI Taxonomy" id="333708"/>
    <lineage>
        <taxon>Bacteria</taxon>
        <taxon>Pseudomonadati</taxon>
        <taxon>Pseudomonadota</taxon>
        <taxon>Alphaproteobacteria</taxon>
        <taxon>Sphingomonadales</taxon>
        <taxon>Sphingosinicellaceae</taxon>
        <taxon>Sphingosinicella</taxon>
    </lineage>
</organism>
<dbReference type="InterPro" id="IPR011335">
    <property type="entry name" value="Restrct_endonuc-II-like"/>
</dbReference>
<dbReference type="CDD" id="cd01038">
    <property type="entry name" value="Endonuclease_DUF559"/>
    <property type="match status" value="1"/>
</dbReference>
<dbReference type="Pfam" id="PF04480">
    <property type="entry name" value="DUF559"/>
    <property type="match status" value="1"/>
</dbReference>
<keyword evidence="2" id="KW-0255">Endonuclease</keyword>
<evidence type="ECO:0000313" key="2">
    <source>
        <dbReference type="EMBL" id="MBB4632471.1"/>
    </source>
</evidence>